<comment type="subcellular location">
    <subcellularLocation>
        <location evidence="1 7">Cell outer membrane</location>
    </subcellularLocation>
</comment>
<keyword evidence="10" id="KW-1185">Reference proteome</keyword>
<evidence type="ECO:0000256" key="4">
    <source>
        <dbReference type="ARBA" id="ARBA00023004"/>
    </source>
</evidence>
<comment type="similarity">
    <text evidence="7">Belongs to the TonB-dependent receptor family.</text>
</comment>
<dbReference type="PROSITE" id="PS51257">
    <property type="entry name" value="PROKAR_LIPOPROTEIN"/>
    <property type="match status" value="1"/>
</dbReference>
<proteinExistence type="inferred from homology"/>
<evidence type="ECO:0000256" key="7">
    <source>
        <dbReference type="RuleBase" id="RU003357"/>
    </source>
</evidence>
<keyword evidence="2" id="KW-0813">Transport</keyword>
<evidence type="ECO:0000313" key="9">
    <source>
        <dbReference type="EMBL" id="GAA0574773.1"/>
    </source>
</evidence>
<evidence type="ECO:0000256" key="3">
    <source>
        <dbReference type="ARBA" id="ARBA00022496"/>
    </source>
</evidence>
<keyword evidence="9" id="KW-0675">Receptor</keyword>
<dbReference type="InterPro" id="IPR037066">
    <property type="entry name" value="Plug_dom_sf"/>
</dbReference>
<feature type="domain" description="Secretin/TonB short N-terminal" evidence="8">
    <location>
        <begin position="53"/>
        <end position="104"/>
    </location>
</feature>
<accession>A0ABN1EUX5</accession>
<dbReference type="RefSeq" id="WP_166935715.1">
    <property type="nucleotide sequence ID" value="NZ_JAASQS010000007.1"/>
</dbReference>
<dbReference type="PANTHER" id="PTHR40980">
    <property type="entry name" value="PLUG DOMAIN-CONTAINING PROTEIN"/>
    <property type="match status" value="1"/>
</dbReference>
<keyword evidence="5 7" id="KW-0472">Membrane</keyword>
<dbReference type="Gene3D" id="2.170.130.10">
    <property type="entry name" value="TonB-dependent receptor, plug domain"/>
    <property type="match status" value="1"/>
</dbReference>
<reference evidence="9 10" key="1">
    <citation type="journal article" date="2019" name="Int. J. Syst. Evol. Microbiol.">
        <title>The Global Catalogue of Microorganisms (GCM) 10K type strain sequencing project: providing services to taxonomists for standard genome sequencing and annotation.</title>
        <authorList>
            <consortium name="The Broad Institute Genomics Platform"/>
            <consortium name="The Broad Institute Genome Sequencing Center for Infectious Disease"/>
            <person name="Wu L."/>
            <person name="Ma J."/>
        </authorList>
    </citation>
    <scope>NUCLEOTIDE SEQUENCE [LARGE SCALE GENOMIC DNA]</scope>
    <source>
        <strain evidence="9 10">JCM 15089</strain>
    </source>
</reference>
<dbReference type="Pfam" id="PF00593">
    <property type="entry name" value="TonB_dep_Rec_b-barrel"/>
    <property type="match status" value="1"/>
</dbReference>
<dbReference type="Proteomes" id="UP001499951">
    <property type="component" value="Unassembled WGS sequence"/>
</dbReference>
<dbReference type="InterPro" id="IPR010104">
    <property type="entry name" value="TonB_rcpt_bac"/>
</dbReference>
<keyword evidence="6" id="KW-0998">Cell outer membrane</keyword>
<evidence type="ECO:0000259" key="8">
    <source>
        <dbReference type="SMART" id="SM00965"/>
    </source>
</evidence>
<dbReference type="InterPro" id="IPR011662">
    <property type="entry name" value="Secretin/TonB_short_N"/>
</dbReference>
<organism evidence="9 10">
    <name type="scientific">Rhizomicrobium electricum</name>
    <dbReference type="NCBI Taxonomy" id="480070"/>
    <lineage>
        <taxon>Bacteria</taxon>
        <taxon>Pseudomonadati</taxon>
        <taxon>Pseudomonadota</taxon>
        <taxon>Alphaproteobacteria</taxon>
        <taxon>Micropepsales</taxon>
        <taxon>Micropepsaceae</taxon>
        <taxon>Rhizomicrobium</taxon>
    </lineage>
</organism>
<dbReference type="Gene3D" id="3.55.50.30">
    <property type="match status" value="1"/>
</dbReference>
<evidence type="ECO:0000256" key="5">
    <source>
        <dbReference type="ARBA" id="ARBA00023136"/>
    </source>
</evidence>
<evidence type="ECO:0000313" key="10">
    <source>
        <dbReference type="Proteomes" id="UP001499951"/>
    </source>
</evidence>
<dbReference type="InterPro" id="IPR012910">
    <property type="entry name" value="Plug_dom"/>
</dbReference>
<name>A0ABN1EUX5_9PROT</name>
<dbReference type="InterPro" id="IPR000531">
    <property type="entry name" value="Beta-barrel_TonB"/>
</dbReference>
<evidence type="ECO:0000256" key="1">
    <source>
        <dbReference type="ARBA" id="ARBA00004442"/>
    </source>
</evidence>
<dbReference type="PANTHER" id="PTHR40980:SF3">
    <property type="entry name" value="TONB-DEPENDENT RECEPTOR-LIKE BETA-BARREL DOMAIN-CONTAINING PROTEIN"/>
    <property type="match status" value="1"/>
</dbReference>
<evidence type="ECO:0000256" key="6">
    <source>
        <dbReference type="ARBA" id="ARBA00023237"/>
    </source>
</evidence>
<keyword evidence="3" id="KW-0406">Ion transport</keyword>
<dbReference type="SUPFAM" id="SSF56935">
    <property type="entry name" value="Porins"/>
    <property type="match status" value="1"/>
</dbReference>
<gene>
    <name evidence="9" type="ORF">GCM10008942_24430</name>
</gene>
<keyword evidence="4" id="KW-0408">Iron</keyword>
<keyword evidence="3" id="KW-0410">Iron transport</keyword>
<keyword evidence="7" id="KW-0798">TonB box</keyword>
<evidence type="ECO:0000256" key="2">
    <source>
        <dbReference type="ARBA" id="ARBA00022448"/>
    </source>
</evidence>
<dbReference type="NCBIfam" id="TIGR01782">
    <property type="entry name" value="TonB-Xanth-Caul"/>
    <property type="match status" value="1"/>
</dbReference>
<dbReference type="InterPro" id="IPR036942">
    <property type="entry name" value="Beta-barrel_TonB_sf"/>
</dbReference>
<comment type="caution">
    <text evidence="9">The sequence shown here is derived from an EMBL/GenBank/DDBJ whole genome shotgun (WGS) entry which is preliminary data.</text>
</comment>
<protein>
    <submittedName>
        <fullName evidence="9">TonB-dependent receptor</fullName>
    </submittedName>
</protein>
<dbReference type="SMART" id="SM00965">
    <property type="entry name" value="STN"/>
    <property type="match status" value="1"/>
</dbReference>
<sequence length="1068" mass="114962">MVGGKTPGPRRLGHWATAAVLAASGTLACAGEVHVPAEPLAQSLKDIAHQTGVNVLFAPETVRDRLAAAVNGKMSAIDAISSAIAGSGLEVVSDGIGGLIVRPLAPAVRPTEPEAPEALPETPRAATVREPETIIVTGIRGSLERNLSIKRSAVGLIDAITHEDTGRFPDANLATALMRVPGVTVNRAVTSLSGINSSTGEPTEITVRGFGPTFNETLFEGRKIPSGVSNRAFDFSALNSDLVQEVDILKSPDPSLSAGAIGATINVIYPKPLDTPGRRLVASASTTYTPETGHFTPNGNVLISDTFAGGRFGVLVAGAYAETKSRSNEASVWGWEGTYLDPCQFAGATQTCGPTPNPDTSRPVWYIQDYGVYQIRNWQMRENALAVLQWQPSDRVQATVNANFTRNDLKERQNGYAIWNNASEMRHVTTSKDGTITGFVRPNTPTDFDAQINEQVLQSYDIGANLRIQPDDHFTILADVDLALSSLNPGGQLGEYSANIGYGPSTPTGINGSDIGISVAAGGNHVLPYYTAYGPHGDADRFLDPSLLGSHVVVMIGQRNRYLVNQAKLEVSWEDEPLRIAAGFHHLSNHMTLANYQDFANNHWQAFSGYGPASHNTYSTGGAAGLPAGVSLPANLFTASFSTANFISGWHGADALPARILSFDPVAVISHIESLGDPVTPTTIPGFNWGCCSPAYRGKFSLAFDPANYQRIHEDNFAGYLVVTGRSTVKGLSLRYHAGLRAESTDVTSDGIQRLPTALSVMPSDHTAFQVSYDYEKPVSNHRSYYYILPNIDLTLELSDAVDVRLSASRTLTRPPLNYLTPIMNLTASERVGSLVATGGNSDLEPYLSDNVDLATDWYYAPNSYISINSFFKNVTNFIVSSAKAQTINNVIDPTTGAPAIFRISSYINGPTAHVYGLEVALQHVFGDTGFGFQVNGTLVGSNKPYDPHDLTTSGFAVTGLADSANLIAFYDKGGFEIRIAANWRDSYLDHFGQQQNYSAFGAEPTFVDTSWNIDMSTSYALSDNIDVYCEVMNVLNSTYSTRGRFAEQVLDVVDYGRRITVGLHYRM</sequence>
<dbReference type="Gene3D" id="2.40.170.20">
    <property type="entry name" value="TonB-dependent receptor, beta-barrel domain"/>
    <property type="match status" value="1"/>
</dbReference>
<dbReference type="EMBL" id="BAAADD010000006">
    <property type="protein sequence ID" value="GAA0574773.1"/>
    <property type="molecule type" value="Genomic_DNA"/>
</dbReference>
<dbReference type="Pfam" id="PF07715">
    <property type="entry name" value="Plug"/>
    <property type="match status" value="1"/>
</dbReference>